<reference evidence="11 12" key="1">
    <citation type="submission" date="2017-05" db="EMBL/GenBank/DDBJ databases">
        <title>Draft genome sequence of Elsinoe australis.</title>
        <authorList>
            <person name="Cheng Q."/>
        </authorList>
    </citation>
    <scope>NUCLEOTIDE SEQUENCE [LARGE SCALE GENOMIC DNA]</scope>
    <source>
        <strain evidence="11 12">NL1</strain>
    </source>
</reference>
<dbReference type="Proteomes" id="UP000243723">
    <property type="component" value="Unassembled WGS sequence"/>
</dbReference>
<evidence type="ECO:0000256" key="6">
    <source>
        <dbReference type="ARBA" id="ARBA00023163"/>
    </source>
</evidence>
<dbReference type="GO" id="GO:0003712">
    <property type="term" value="F:transcription coregulator activity"/>
    <property type="evidence" value="ECO:0007669"/>
    <property type="project" value="InterPro"/>
</dbReference>
<keyword evidence="7 9" id="KW-0539">Nucleus</keyword>
<keyword evidence="4 9" id="KW-0805">Transcription regulation</keyword>
<comment type="caution">
    <text evidence="11">The sequence shown here is derived from an EMBL/GenBank/DDBJ whole genome shotgun (WGS) entry which is preliminary data.</text>
</comment>
<feature type="region of interest" description="Disordered" evidence="10">
    <location>
        <begin position="1"/>
        <end position="123"/>
    </location>
</feature>
<gene>
    <name evidence="9" type="primary">MED19</name>
    <name evidence="11" type="ORF">B9Z65_2208</name>
</gene>
<protein>
    <recommendedName>
        <fullName evidence="3 9">Mediator of RNA polymerase II transcription subunit 19</fullName>
    </recommendedName>
    <alternativeName>
        <fullName evidence="8 9">Mediator complex subunit 19</fullName>
    </alternativeName>
</protein>
<dbReference type="GO" id="GO:0006357">
    <property type="term" value="P:regulation of transcription by RNA polymerase II"/>
    <property type="evidence" value="ECO:0007669"/>
    <property type="project" value="InterPro"/>
</dbReference>
<evidence type="ECO:0000256" key="1">
    <source>
        <dbReference type="ARBA" id="ARBA00004123"/>
    </source>
</evidence>
<feature type="compositionally biased region" description="Low complexity" evidence="10">
    <location>
        <begin position="53"/>
        <end position="66"/>
    </location>
</feature>
<evidence type="ECO:0000256" key="8">
    <source>
        <dbReference type="ARBA" id="ARBA00032018"/>
    </source>
</evidence>
<keyword evidence="12" id="KW-1185">Reference proteome</keyword>
<feature type="compositionally biased region" description="Polar residues" evidence="10">
    <location>
        <begin position="343"/>
        <end position="371"/>
    </location>
</feature>
<comment type="similarity">
    <text evidence="2 9">Belongs to the Mediator complex subunit 19 family.</text>
</comment>
<dbReference type="GO" id="GO:0016592">
    <property type="term" value="C:mediator complex"/>
    <property type="evidence" value="ECO:0007669"/>
    <property type="project" value="InterPro"/>
</dbReference>
<feature type="compositionally biased region" description="Polar residues" evidence="10">
    <location>
        <begin position="22"/>
        <end position="45"/>
    </location>
</feature>
<dbReference type="AlphaFoldDB" id="A0A2P7YNC5"/>
<evidence type="ECO:0000256" key="2">
    <source>
        <dbReference type="ARBA" id="ARBA00009259"/>
    </source>
</evidence>
<sequence>MASFERSPKRPRLSPPGDNAPQFASNSGADSAYGSTTASQVNGTASHKVESTTSIPGLSISGPSSTTEASGGAKSEGADMKAENSDHRRTDHERQDASPSATENLPLLCRKSHPRSRPHPTQDLISLYNLSPLAATVARRDPNTGAKINKLRKSYEGKVKKQELPGRNKPTHIEGELMGFMEWPDEGWYDQRVYGRELEVALDPVKGRLWREDGENPGGKGKVERAVTLAVGRLPREEDEKWRAALALDEPVAAKAPVKPGVPANGMLKPGLLNTGLRASAPASPMGNRSAVDRPDRAGKKRRYDDTSFEGYDGGWSEEGGYLSGDSRGKQGKRRRDFDHPGSTPQSAGPSDNHGHFNSSSGSKIVGVRSS</sequence>
<evidence type="ECO:0000256" key="3">
    <source>
        <dbReference type="ARBA" id="ARBA00019615"/>
    </source>
</evidence>
<keyword evidence="5 9" id="KW-0010">Activator</keyword>
<feature type="compositionally biased region" description="Basic and acidic residues" evidence="10">
    <location>
        <begin position="76"/>
        <end position="96"/>
    </location>
</feature>
<evidence type="ECO:0000256" key="7">
    <source>
        <dbReference type="ARBA" id="ARBA00023242"/>
    </source>
</evidence>
<name>A0A2P7YNC5_9PEZI</name>
<accession>A0A2P7YNC5</accession>
<evidence type="ECO:0000256" key="10">
    <source>
        <dbReference type="SAM" id="MobiDB-lite"/>
    </source>
</evidence>
<feature type="region of interest" description="Disordered" evidence="10">
    <location>
        <begin position="273"/>
        <end position="371"/>
    </location>
</feature>
<evidence type="ECO:0000313" key="11">
    <source>
        <dbReference type="EMBL" id="PSK37466.1"/>
    </source>
</evidence>
<dbReference type="InterPro" id="IPR013942">
    <property type="entry name" value="Mediator_Med19_fun"/>
</dbReference>
<dbReference type="Pfam" id="PF08633">
    <property type="entry name" value="Rox3"/>
    <property type="match status" value="1"/>
</dbReference>
<keyword evidence="6 9" id="KW-0804">Transcription</keyword>
<dbReference type="STRING" id="40998.A0A2P7YNC5"/>
<dbReference type="OrthoDB" id="2160599at2759"/>
<comment type="subcellular location">
    <subcellularLocation>
        <location evidence="1 9">Nucleus</location>
    </subcellularLocation>
</comment>
<feature type="compositionally biased region" description="Basic and acidic residues" evidence="10">
    <location>
        <begin position="291"/>
        <end position="306"/>
    </location>
</feature>
<comment type="function">
    <text evidence="9">Component of the Mediator complex, a coactivator involved in the regulated transcription of nearly all RNA polymerase II-dependent genes. Mediator functions as a bridge to convey information from gene-specific regulatory proteins to the basal RNA polymerase II transcription machinery. Mediator is recruited to promoters by direct interactions with regulatory proteins and serves as a scaffold for the assembly of a functional preinitiation complex with RNA polymerase II and the general transcription factors.</text>
</comment>
<evidence type="ECO:0000256" key="5">
    <source>
        <dbReference type="ARBA" id="ARBA00023159"/>
    </source>
</evidence>
<dbReference type="EMBL" id="NHZQ01000412">
    <property type="protein sequence ID" value="PSK37466.1"/>
    <property type="molecule type" value="Genomic_DNA"/>
</dbReference>
<evidence type="ECO:0000256" key="4">
    <source>
        <dbReference type="ARBA" id="ARBA00023015"/>
    </source>
</evidence>
<evidence type="ECO:0000256" key="9">
    <source>
        <dbReference type="RuleBase" id="RU364151"/>
    </source>
</evidence>
<evidence type="ECO:0000313" key="12">
    <source>
        <dbReference type="Proteomes" id="UP000243723"/>
    </source>
</evidence>
<organism evidence="11 12">
    <name type="scientific">Elsinoe australis</name>
    <dbReference type="NCBI Taxonomy" id="40998"/>
    <lineage>
        <taxon>Eukaryota</taxon>
        <taxon>Fungi</taxon>
        <taxon>Dikarya</taxon>
        <taxon>Ascomycota</taxon>
        <taxon>Pezizomycotina</taxon>
        <taxon>Dothideomycetes</taxon>
        <taxon>Dothideomycetidae</taxon>
        <taxon>Myriangiales</taxon>
        <taxon>Elsinoaceae</taxon>
        <taxon>Elsinoe</taxon>
    </lineage>
</organism>
<comment type="subunit">
    <text evidence="9">Component of the Mediator complex.</text>
</comment>
<proteinExistence type="inferred from homology"/>